<name>A0ACD3B1Q5_9AGAR</name>
<evidence type="ECO:0000313" key="1">
    <source>
        <dbReference type="EMBL" id="TFK71955.1"/>
    </source>
</evidence>
<gene>
    <name evidence="1" type="ORF">BDN72DRAFT_957679</name>
</gene>
<evidence type="ECO:0000313" key="2">
    <source>
        <dbReference type="Proteomes" id="UP000308600"/>
    </source>
</evidence>
<sequence>MTSTTQGSAVQVVEDKLPKVLNDADNYNPPYLRQPPDTPLHQFSGPIPFNFYDRHLDDALALKRVVPLTALPKHLSQKVDHVFDDLKKHGLSPLPLNGYTRHYVASLEPPETSAERITMSTLADGYALSIGIFCPALASTWTIHPRTSTYKSAFVFDHHSSRIPKDVEGVYPFYSARLSPFHTLHNEILSSVDEQTKAALKGLAGRDLFTCLFFPMSPDMDEVFAEMDQLSTSFPSSAYTTTNFPTPPNPSMKVPPFDASSAPWVLPKLPPVSQVKFPTTKNRTVEPKRVETPWFSSTITAGGIVHNAWHRAVQEDTTIIVFNCGNYERIGIRHRASQTLFLSDLIQVWDCKNPSYGRLHLGLFCSAISDTFDRFQQTYQQPLDNPIPPTLKRPREPDEPHHSRRSTRIKLMTRTSGIKRPTNRTKNSKRTAFLKALTPRTLALVSIKYQHFNSPVPAPCLRMGGMLSPEGVCGNVRRWKSSYEQSEQCSLTLLSDLSEGGTGRVHVARMEIVTEDGVSLTEDVVVKAAAEPSLQARVRQEYRVYRRLWEHGVQRIPLVYGLYEDIDNMVTFLVLEKLEMSFRDREPINEEGGGVLLTGVSHAERSLCLKTVRAIHQAGVIHRDLRPDNILFAPDGKPMIVDFDRARRNPTPEQMKREIEDFRRLLDGKLEGSLMFSTGDFQSDSESESESESESQHSDHPSEDKEGSEE</sequence>
<keyword evidence="2" id="KW-1185">Reference proteome</keyword>
<accession>A0ACD3B1Q5</accession>
<organism evidence="1 2">
    <name type="scientific">Pluteus cervinus</name>
    <dbReference type="NCBI Taxonomy" id="181527"/>
    <lineage>
        <taxon>Eukaryota</taxon>
        <taxon>Fungi</taxon>
        <taxon>Dikarya</taxon>
        <taxon>Basidiomycota</taxon>
        <taxon>Agaricomycotina</taxon>
        <taxon>Agaricomycetes</taxon>
        <taxon>Agaricomycetidae</taxon>
        <taxon>Agaricales</taxon>
        <taxon>Pluteineae</taxon>
        <taxon>Pluteaceae</taxon>
        <taxon>Pluteus</taxon>
    </lineage>
</organism>
<dbReference type="Proteomes" id="UP000308600">
    <property type="component" value="Unassembled WGS sequence"/>
</dbReference>
<reference evidence="1 2" key="1">
    <citation type="journal article" date="2019" name="Nat. Ecol. Evol.">
        <title>Megaphylogeny resolves global patterns of mushroom evolution.</title>
        <authorList>
            <person name="Varga T."/>
            <person name="Krizsan K."/>
            <person name="Foldi C."/>
            <person name="Dima B."/>
            <person name="Sanchez-Garcia M."/>
            <person name="Sanchez-Ramirez S."/>
            <person name="Szollosi G.J."/>
            <person name="Szarkandi J.G."/>
            <person name="Papp V."/>
            <person name="Albert L."/>
            <person name="Andreopoulos W."/>
            <person name="Angelini C."/>
            <person name="Antonin V."/>
            <person name="Barry K.W."/>
            <person name="Bougher N.L."/>
            <person name="Buchanan P."/>
            <person name="Buyck B."/>
            <person name="Bense V."/>
            <person name="Catcheside P."/>
            <person name="Chovatia M."/>
            <person name="Cooper J."/>
            <person name="Damon W."/>
            <person name="Desjardin D."/>
            <person name="Finy P."/>
            <person name="Geml J."/>
            <person name="Haridas S."/>
            <person name="Hughes K."/>
            <person name="Justo A."/>
            <person name="Karasinski D."/>
            <person name="Kautmanova I."/>
            <person name="Kiss B."/>
            <person name="Kocsube S."/>
            <person name="Kotiranta H."/>
            <person name="LaButti K.M."/>
            <person name="Lechner B.E."/>
            <person name="Liimatainen K."/>
            <person name="Lipzen A."/>
            <person name="Lukacs Z."/>
            <person name="Mihaltcheva S."/>
            <person name="Morgado L.N."/>
            <person name="Niskanen T."/>
            <person name="Noordeloos M.E."/>
            <person name="Ohm R.A."/>
            <person name="Ortiz-Santana B."/>
            <person name="Ovrebo C."/>
            <person name="Racz N."/>
            <person name="Riley R."/>
            <person name="Savchenko A."/>
            <person name="Shiryaev A."/>
            <person name="Soop K."/>
            <person name="Spirin V."/>
            <person name="Szebenyi C."/>
            <person name="Tomsovsky M."/>
            <person name="Tulloss R.E."/>
            <person name="Uehling J."/>
            <person name="Grigoriev I.V."/>
            <person name="Vagvolgyi C."/>
            <person name="Papp T."/>
            <person name="Martin F.M."/>
            <person name="Miettinen O."/>
            <person name="Hibbett D.S."/>
            <person name="Nagy L.G."/>
        </authorList>
    </citation>
    <scope>NUCLEOTIDE SEQUENCE [LARGE SCALE GENOMIC DNA]</scope>
    <source>
        <strain evidence="1 2">NL-1719</strain>
    </source>
</reference>
<dbReference type="EMBL" id="ML208291">
    <property type="protein sequence ID" value="TFK71955.1"/>
    <property type="molecule type" value="Genomic_DNA"/>
</dbReference>
<protein>
    <submittedName>
        <fullName evidence="1">Uncharacterized protein</fullName>
    </submittedName>
</protein>
<proteinExistence type="predicted"/>